<dbReference type="GO" id="GO:0015095">
    <property type="term" value="F:magnesium ion transmembrane transporter activity"/>
    <property type="evidence" value="ECO:0007669"/>
    <property type="project" value="InterPro"/>
</dbReference>
<dbReference type="CDD" id="cd12829">
    <property type="entry name" value="Alr1p-like"/>
    <property type="match status" value="1"/>
</dbReference>
<evidence type="ECO:0008006" key="9">
    <source>
        <dbReference type="Google" id="ProtNLM"/>
    </source>
</evidence>
<dbReference type="InterPro" id="IPR045863">
    <property type="entry name" value="CorA_TM1_TM2"/>
</dbReference>
<dbReference type="EMBL" id="JAIXMP010000020">
    <property type="protein sequence ID" value="KAI9257226.1"/>
    <property type="molecule type" value="Genomic_DNA"/>
</dbReference>
<keyword evidence="5 6" id="KW-0472">Membrane</keyword>
<protein>
    <recommendedName>
        <fullName evidence="9">Cora-domain-containing protein</fullName>
    </recommendedName>
</protein>
<feature type="transmembrane region" description="Helical" evidence="6">
    <location>
        <begin position="441"/>
        <end position="462"/>
    </location>
</feature>
<evidence type="ECO:0000256" key="3">
    <source>
        <dbReference type="ARBA" id="ARBA00022692"/>
    </source>
</evidence>
<name>A0AAD5PCB9_9FUNG</name>
<dbReference type="PANTHER" id="PTHR21535:SF51">
    <property type="entry name" value="MANGANESE RESISTANCE PROTEIN MNR2"/>
    <property type="match status" value="1"/>
</dbReference>
<evidence type="ECO:0000256" key="2">
    <source>
        <dbReference type="ARBA" id="ARBA00009765"/>
    </source>
</evidence>
<sequence>MSSPSESEIRAARMVNRSFSLQFVNNILPNRRRRSSLDYEQEELPQPNLQQPFVSIHPASIHSSAINEEDWSNDKEDVEADVLFPQYEGEMQDKADMAAFDEIVERRASNSTVKLSRTLSKRSRSYGDQHAMYGTAIDPEAYRYHIYQSEVSDTLPTQRLQQLLTEEGRSLLDKALKTSGWWIDVLSPTDEEMRTISKTFHIHPLTAEDVMAQEPREKMELFPNYTFITFRSFHIDVYTEQIRPFNFYILIFKQGLLTFHFKPSNIPDKVRERTDQLKSYMTITPDWMNYALIDAVTDEFAPTILQVEMEAVSIDELSLVLKRSEQSDMLRRISRCRRRSTQLSRLLTSKMDVLKSLMKRYEDWANGDDDLSDDPLTAEGKKAFSDVCLYLGDIQDHVVTMVQNISHYNRILGRAHTNYLAQVNVELTQTYGLTNMVMNRLTFLATVFIPLTVAGGLFGMNVRVPGQGYVDLNFFFWILTGLAFYCIAAVFFGRYIGML</sequence>
<reference evidence="7" key="2">
    <citation type="submission" date="2023-02" db="EMBL/GenBank/DDBJ databases">
        <authorList>
            <consortium name="DOE Joint Genome Institute"/>
            <person name="Mondo S.J."/>
            <person name="Chang Y."/>
            <person name="Wang Y."/>
            <person name="Ahrendt S."/>
            <person name="Andreopoulos W."/>
            <person name="Barry K."/>
            <person name="Beard J."/>
            <person name="Benny G.L."/>
            <person name="Blankenship S."/>
            <person name="Bonito G."/>
            <person name="Cuomo C."/>
            <person name="Desiro A."/>
            <person name="Gervers K.A."/>
            <person name="Hundley H."/>
            <person name="Kuo A."/>
            <person name="LaButti K."/>
            <person name="Lang B.F."/>
            <person name="Lipzen A."/>
            <person name="O'Donnell K."/>
            <person name="Pangilinan J."/>
            <person name="Reynolds N."/>
            <person name="Sandor L."/>
            <person name="Smith M.W."/>
            <person name="Tsang A."/>
            <person name="Grigoriev I.V."/>
            <person name="Stajich J.E."/>
            <person name="Spatafora J.W."/>
        </authorList>
    </citation>
    <scope>NUCLEOTIDE SEQUENCE</scope>
    <source>
        <strain evidence="7">RSA 2281</strain>
    </source>
</reference>
<dbReference type="PANTHER" id="PTHR21535">
    <property type="entry name" value="MAGNESIUM AND COBALT TRANSPORT PROTEIN/MITOCHONDRIAL IMPORT INNER MEMBRANE TRANSLOCASE SUBUNIT TIM8"/>
    <property type="match status" value="1"/>
</dbReference>
<proteinExistence type="inferred from homology"/>
<evidence type="ECO:0000313" key="7">
    <source>
        <dbReference type="EMBL" id="KAI9257226.1"/>
    </source>
</evidence>
<dbReference type="SUPFAM" id="SSF144083">
    <property type="entry name" value="Magnesium transport protein CorA, transmembrane region"/>
    <property type="match status" value="1"/>
</dbReference>
<dbReference type="Gene3D" id="1.20.58.340">
    <property type="entry name" value="Magnesium transport protein CorA, transmembrane region"/>
    <property type="match status" value="2"/>
</dbReference>
<evidence type="ECO:0000256" key="5">
    <source>
        <dbReference type="ARBA" id="ARBA00023136"/>
    </source>
</evidence>
<dbReference type="InterPro" id="IPR044089">
    <property type="entry name" value="Alr1-like"/>
</dbReference>
<evidence type="ECO:0000256" key="6">
    <source>
        <dbReference type="SAM" id="Phobius"/>
    </source>
</evidence>
<dbReference type="AlphaFoldDB" id="A0AAD5PCB9"/>
<feature type="transmembrane region" description="Helical" evidence="6">
    <location>
        <begin position="474"/>
        <end position="496"/>
    </location>
</feature>
<dbReference type="GO" id="GO:0016020">
    <property type="term" value="C:membrane"/>
    <property type="evidence" value="ECO:0007669"/>
    <property type="project" value="UniProtKB-SubCell"/>
</dbReference>
<dbReference type="GO" id="GO:0010961">
    <property type="term" value="P:intracellular magnesium ion homeostasis"/>
    <property type="evidence" value="ECO:0007669"/>
    <property type="project" value="TreeGrafter"/>
</dbReference>
<accession>A0AAD5PCB9</accession>
<comment type="subcellular location">
    <subcellularLocation>
        <location evidence="1">Membrane</location>
        <topology evidence="1">Multi-pass membrane protein</topology>
    </subcellularLocation>
</comment>
<dbReference type="InterPro" id="IPR045861">
    <property type="entry name" value="CorA_cytoplasmic_dom"/>
</dbReference>
<dbReference type="Pfam" id="PF01544">
    <property type="entry name" value="CorA"/>
    <property type="match status" value="1"/>
</dbReference>
<organism evidence="7 8">
    <name type="scientific">Phascolomyces articulosus</name>
    <dbReference type="NCBI Taxonomy" id="60185"/>
    <lineage>
        <taxon>Eukaryota</taxon>
        <taxon>Fungi</taxon>
        <taxon>Fungi incertae sedis</taxon>
        <taxon>Mucoromycota</taxon>
        <taxon>Mucoromycotina</taxon>
        <taxon>Mucoromycetes</taxon>
        <taxon>Mucorales</taxon>
        <taxon>Lichtheimiaceae</taxon>
        <taxon>Phascolomyces</taxon>
    </lineage>
</organism>
<keyword evidence="3 6" id="KW-0812">Transmembrane</keyword>
<comment type="similarity">
    <text evidence="2">Belongs to the CorA metal ion transporter (MIT) (TC 1.A.35) family.</text>
</comment>
<dbReference type="Proteomes" id="UP001209540">
    <property type="component" value="Unassembled WGS sequence"/>
</dbReference>
<dbReference type="SUPFAM" id="SSF143865">
    <property type="entry name" value="CorA soluble domain-like"/>
    <property type="match status" value="1"/>
</dbReference>
<dbReference type="Gene3D" id="3.30.460.20">
    <property type="entry name" value="CorA soluble domain-like"/>
    <property type="match status" value="1"/>
</dbReference>
<comment type="caution">
    <text evidence="7">The sequence shown here is derived from an EMBL/GenBank/DDBJ whole genome shotgun (WGS) entry which is preliminary data.</text>
</comment>
<gene>
    <name evidence="7" type="ORF">BDA99DRAFT_515851</name>
</gene>
<keyword evidence="8" id="KW-1185">Reference proteome</keyword>
<evidence type="ECO:0000256" key="4">
    <source>
        <dbReference type="ARBA" id="ARBA00022989"/>
    </source>
</evidence>
<dbReference type="InterPro" id="IPR002523">
    <property type="entry name" value="MgTranspt_CorA/ZnTranspt_ZntB"/>
</dbReference>
<evidence type="ECO:0000313" key="8">
    <source>
        <dbReference type="Proteomes" id="UP001209540"/>
    </source>
</evidence>
<evidence type="ECO:0000256" key="1">
    <source>
        <dbReference type="ARBA" id="ARBA00004141"/>
    </source>
</evidence>
<reference evidence="7" key="1">
    <citation type="journal article" date="2022" name="IScience">
        <title>Evolution of zygomycete secretomes and the origins of terrestrial fungal ecologies.</title>
        <authorList>
            <person name="Chang Y."/>
            <person name="Wang Y."/>
            <person name="Mondo S."/>
            <person name="Ahrendt S."/>
            <person name="Andreopoulos W."/>
            <person name="Barry K."/>
            <person name="Beard J."/>
            <person name="Benny G.L."/>
            <person name="Blankenship S."/>
            <person name="Bonito G."/>
            <person name="Cuomo C."/>
            <person name="Desiro A."/>
            <person name="Gervers K.A."/>
            <person name="Hundley H."/>
            <person name="Kuo A."/>
            <person name="LaButti K."/>
            <person name="Lang B.F."/>
            <person name="Lipzen A."/>
            <person name="O'Donnell K."/>
            <person name="Pangilinan J."/>
            <person name="Reynolds N."/>
            <person name="Sandor L."/>
            <person name="Smith M.E."/>
            <person name="Tsang A."/>
            <person name="Grigoriev I.V."/>
            <person name="Stajich J.E."/>
            <person name="Spatafora J.W."/>
        </authorList>
    </citation>
    <scope>NUCLEOTIDE SEQUENCE</scope>
    <source>
        <strain evidence="7">RSA 2281</strain>
    </source>
</reference>
<keyword evidence="4 6" id="KW-1133">Transmembrane helix</keyword>